<reference evidence="2 3" key="1">
    <citation type="submission" date="2023-01" db="EMBL/GenBank/DDBJ databases">
        <authorList>
            <person name="Yoon J.-W."/>
        </authorList>
    </citation>
    <scope>NUCLEOTIDE SEQUENCE [LARGE SCALE GENOMIC DNA]</scope>
    <source>
        <strain evidence="2 3">KMU-50</strain>
    </source>
</reference>
<proteinExistence type="predicted"/>
<evidence type="ECO:0000313" key="3">
    <source>
        <dbReference type="Proteomes" id="UP001528040"/>
    </source>
</evidence>
<comment type="caution">
    <text evidence="2">The sequence shown here is derived from an EMBL/GenBank/DDBJ whole genome shotgun (WGS) entry which is preliminary data.</text>
</comment>
<dbReference type="EMBL" id="JAQIIO010000001">
    <property type="protein sequence ID" value="MDA5092661.1"/>
    <property type="molecule type" value="Genomic_DNA"/>
</dbReference>
<dbReference type="Proteomes" id="UP001528040">
    <property type="component" value="Unassembled WGS sequence"/>
</dbReference>
<feature type="region of interest" description="Disordered" evidence="1">
    <location>
        <begin position="30"/>
        <end position="53"/>
    </location>
</feature>
<evidence type="ECO:0000256" key="1">
    <source>
        <dbReference type="SAM" id="MobiDB-lite"/>
    </source>
</evidence>
<sequence length="53" mass="5817">MPIWMNVIVVLAMGALVLWGMRGLARSIDQSMENEDTDDTSTSSDAADEEDKT</sequence>
<accession>A0ABT4VWQ3</accession>
<protein>
    <recommendedName>
        <fullName evidence="4">Methionine/alanine import family NSS transporter small subunit</fullName>
    </recommendedName>
</protein>
<dbReference type="RefSeq" id="WP_271052170.1">
    <property type="nucleotide sequence ID" value="NZ_JAQIIO010000001.1"/>
</dbReference>
<name>A0ABT4VWQ3_9RHOB</name>
<evidence type="ECO:0008006" key="4">
    <source>
        <dbReference type="Google" id="ProtNLM"/>
    </source>
</evidence>
<keyword evidence="3" id="KW-1185">Reference proteome</keyword>
<organism evidence="2 3">
    <name type="scientific">Aliiroseovarius salicola</name>
    <dbReference type="NCBI Taxonomy" id="3009082"/>
    <lineage>
        <taxon>Bacteria</taxon>
        <taxon>Pseudomonadati</taxon>
        <taxon>Pseudomonadota</taxon>
        <taxon>Alphaproteobacteria</taxon>
        <taxon>Rhodobacterales</taxon>
        <taxon>Paracoccaceae</taxon>
        <taxon>Aliiroseovarius</taxon>
    </lineage>
</organism>
<gene>
    <name evidence="2" type="ORF">O2N63_00975</name>
</gene>
<evidence type="ECO:0000313" key="2">
    <source>
        <dbReference type="EMBL" id="MDA5092661.1"/>
    </source>
</evidence>